<name>A0AAV3QH53_LITER</name>
<dbReference type="InterPro" id="IPR052160">
    <property type="entry name" value="Gypsy_RT_Integrase-like"/>
</dbReference>
<organism evidence="1 2">
    <name type="scientific">Lithospermum erythrorhizon</name>
    <name type="common">Purple gromwell</name>
    <name type="synonym">Lithospermum officinale var. erythrorhizon</name>
    <dbReference type="NCBI Taxonomy" id="34254"/>
    <lineage>
        <taxon>Eukaryota</taxon>
        <taxon>Viridiplantae</taxon>
        <taxon>Streptophyta</taxon>
        <taxon>Embryophyta</taxon>
        <taxon>Tracheophyta</taxon>
        <taxon>Spermatophyta</taxon>
        <taxon>Magnoliopsida</taxon>
        <taxon>eudicotyledons</taxon>
        <taxon>Gunneridae</taxon>
        <taxon>Pentapetalae</taxon>
        <taxon>asterids</taxon>
        <taxon>lamiids</taxon>
        <taxon>Boraginales</taxon>
        <taxon>Boraginaceae</taxon>
        <taxon>Boraginoideae</taxon>
        <taxon>Lithospermeae</taxon>
        <taxon>Lithospermum</taxon>
    </lineage>
</organism>
<protein>
    <submittedName>
        <fullName evidence="1">Uncharacterized protein</fullName>
    </submittedName>
</protein>
<evidence type="ECO:0000313" key="1">
    <source>
        <dbReference type="EMBL" id="GAA0162437.1"/>
    </source>
</evidence>
<dbReference type="Proteomes" id="UP001454036">
    <property type="component" value="Unassembled WGS sequence"/>
</dbReference>
<comment type="caution">
    <text evidence="1">The sequence shown here is derived from an EMBL/GenBank/DDBJ whole genome shotgun (WGS) entry which is preliminary data.</text>
</comment>
<keyword evidence="2" id="KW-1185">Reference proteome</keyword>
<accession>A0AAV3QH53</accession>
<dbReference type="Gene3D" id="3.30.420.10">
    <property type="entry name" value="Ribonuclease H-like superfamily/Ribonuclease H"/>
    <property type="match status" value="1"/>
</dbReference>
<dbReference type="GO" id="GO:0003676">
    <property type="term" value="F:nucleic acid binding"/>
    <property type="evidence" value="ECO:0007669"/>
    <property type="project" value="InterPro"/>
</dbReference>
<gene>
    <name evidence="1" type="ORF">LIER_18528</name>
</gene>
<evidence type="ECO:0000313" key="2">
    <source>
        <dbReference type="Proteomes" id="UP001454036"/>
    </source>
</evidence>
<dbReference type="EMBL" id="BAABME010004454">
    <property type="protein sequence ID" value="GAA0162437.1"/>
    <property type="molecule type" value="Genomic_DNA"/>
</dbReference>
<dbReference type="AlphaFoldDB" id="A0AAV3QH53"/>
<dbReference type="PANTHER" id="PTHR47266">
    <property type="entry name" value="ENDONUCLEASE-RELATED"/>
    <property type="match status" value="1"/>
</dbReference>
<dbReference type="InterPro" id="IPR036397">
    <property type="entry name" value="RNaseH_sf"/>
</dbReference>
<reference evidence="1 2" key="1">
    <citation type="submission" date="2024-01" db="EMBL/GenBank/DDBJ databases">
        <title>The complete chloroplast genome sequence of Lithospermum erythrorhizon: insights into the phylogenetic relationship among Boraginaceae species and the maternal lineages of purple gromwells.</title>
        <authorList>
            <person name="Okada T."/>
            <person name="Watanabe K."/>
        </authorList>
    </citation>
    <scope>NUCLEOTIDE SEQUENCE [LARGE SCALE GENOMIC DNA]</scope>
</reference>
<sequence length="86" mass="9891">MVDSLEYVKKCASCQKMKVVPKHPVAEMTPVLYSIPFAIWGIDLVRKFVKPATMYKDAVVAFDYFSNWVEAVPLRNTTTEDIEEFI</sequence>
<proteinExistence type="predicted"/>